<keyword evidence="10" id="KW-1185">Reference proteome</keyword>
<name>A0A1C1A7Q0_9BACL</name>
<feature type="transmembrane region" description="Helical" evidence="8">
    <location>
        <begin position="121"/>
        <end position="145"/>
    </location>
</feature>
<comment type="subcellular location">
    <subcellularLocation>
        <location evidence="1">Cell membrane</location>
        <topology evidence="1">Multi-pass membrane protein</topology>
    </subcellularLocation>
</comment>
<gene>
    <name evidence="9" type="ORF">A8709_08140</name>
</gene>
<comment type="similarity">
    <text evidence="2">Belongs to the UPF0718 family.</text>
</comment>
<evidence type="ECO:0000256" key="6">
    <source>
        <dbReference type="ARBA" id="ARBA00023136"/>
    </source>
</evidence>
<proteinExistence type="inferred from homology"/>
<protein>
    <submittedName>
        <fullName evidence="9">Permease</fullName>
    </submittedName>
</protein>
<keyword evidence="5 8" id="KW-1133">Transmembrane helix</keyword>
<dbReference type="EMBL" id="LYPC01000010">
    <property type="protein sequence ID" value="OCT16636.1"/>
    <property type="molecule type" value="Genomic_DNA"/>
</dbReference>
<feature type="compositionally biased region" description="Basic and acidic residues" evidence="7">
    <location>
        <begin position="208"/>
        <end position="244"/>
    </location>
</feature>
<dbReference type="RefSeq" id="WP_065850723.1">
    <property type="nucleotide sequence ID" value="NZ_LYPC01000010.1"/>
</dbReference>
<feature type="transmembrane region" description="Helical" evidence="8">
    <location>
        <begin position="275"/>
        <end position="291"/>
    </location>
</feature>
<dbReference type="InterPro" id="IPR005524">
    <property type="entry name" value="DUF318"/>
</dbReference>
<feature type="transmembrane region" description="Helical" evidence="8">
    <location>
        <begin position="151"/>
        <end position="170"/>
    </location>
</feature>
<organism evidence="9 10">
    <name type="scientific">Paenibacillus pectinilyticus</name>
    <dbReference type="NCBI Taxonomy" id="512399"/>
    <lineage>
        <taxon>Bacteria</taxon>
        <taxon>Bacillati</taxon>
        <taxon>Bacillota</taxon>
        <taxon>Bacilli</taxon>
        <taxon>Bacillales</taxon>
        <taxon>Paenibacillaceae</taxon>
        <taxon>Paenibacillus</taxon>
    </lineage>
</organism>
<dbReference type="PANTHER" id="PTHR34184:SF4">
    <property type="entry name" value="UPF0718 PROTEIN YCGR"/>
    <property type="match status" value="1"/>
</dbReference>
<sequence length="390" mass="43551">MSSTLYRWSLPISTVICAFLLILIVTTRQLPPFMLVMEPIRSVFMAFMDIFLDALPFMILGVVLSTVVENFIPEGVIQRMTPRHPLGGILFACVLGIMFPLCECGMIPFVRRLMRKGMPVYIAVIFILVGPILNPIVFASTWMAFRGNPAMAYSRMGLTFGVALVIGFLLTRFLKSNPLRHPIQPVGGPLHLPKQEHTPHGEHKHTHGHDGPHKHEHNQVHDHGHEHVHKHEHDHHHDDHDHGHDHHGHNHAHGDSRVMTMVSHGTSELFEMSRYLMLGALLTALIQTFVAQDSLTAIGQGPFISHVFMMGFAYLLSLCSTTDAFVAVSFAKSFSPGSLLAFLVFGPMIDVKSTMMLLSVFKARFVLTLAVVVAITVLIGSLLFMRFFLV</sequence>
<dbReference type="Proteomes" id="UP000093309">
    <property type="component" value="Unassembled WGS sequence"/>
</dbReference>
<feature type="transmembrane region" description="Helical" evidence="8">
    <location>
        <begin position="297"/>
        <end position="317"/>
    </location>
</feature>
<keyword evidence="6 8" id="KW-0472">Membrane</keyword>
<evidence type="ECO:0000256" key="7">
    <source>
        <dbReference type="SAM" id="MobiDB-lite"/>
    </source>
</evidence>
<comment type="caution">
    <text evidence="9">The sequence shown here is derived from an EMBL/GenBank/DDBJ whole genome shotgun (WGS) entry which is preliminary data.</text>
</comment>
<keyword evidence="4 8" id="KW-0812">Transmembrane</keyword>
<evidence type="ECO:0000313" key="9">
    <source>
        <dbReference type="EMBL" id="OCT16636.1"/>
    </source>
</evidence>
<feature type="transmembrane region" description="Helical" evidence="8">
    <location>
        <begin position="365"/>
        <end position="389"/>
    </location>
</feature>
<dbReference type="AlphaFoldDB" id="A0A1C1A7Q0"/>
<evidence type="ECO:0000313" key="10">
    <source>
        <dbReference type="Proteomes" id="UP000093309"/>
    </source>
</evidence>
<evidence type="ECO:0000256" key="2">
    <source>
        <dbReference type="ARBA" id="ARBA00006386"/>
    </source>
</evidence>
<feature type="region of interest" description="Disordered" evidence="7">
    <location>
        <begin position="184"/>
        <end position="254"/>
    </location>
</feature>
<dbReference type="PANTHER" id="PTHR34184">
    <property type="entry name" value="UPF0718 PROTEIN YCGR"/>
    <property type="match status" value="1"/>
</dbReference>
<evidence type="ECO:0000256" key="5">
    <source>
        <dbReference type="ARBA" id="ARBA00022989"/>
    </source>
</evidence>
<feature type="transmembrane region" description="Helical" evidence="8">
    <location>
        <begin position="6"/>
        <end position="25"/>
    </location>
</feature>
<reference evidence="10" key="1">
    <citation type="submission" date="2016-05" db="EMBL/GenBank/DDBJ databases">
        <title>Paenibacillus oryzae. sp. nov., isolated from the rice root.</title>
        <authorList>
            <person name="Zhang J."/>
            <person name="Zhang X."/>
        </authorList>
    </citation>
    <scope>NUCLEOTIDE SEQUENCE [LARGE SCALE GENOMIC DNA]</scope>
    <source>
        <strain evidence="10">KCTC13222</strain>
    </source>
</reference>
<evidence type="ECO:0000256" key="4">
    <source>
        <dbReference type="ARBA" id="ARBA00022692"/>
    </source>
</evidence>
<dbReference type="STRING" id="512399.A8709_08140"/>
<dbReference type="Pfam" id="PF03773">
    <property type="entry name" value="ArsP_1"/>
    <property type="match status" value="1"/>
</dbReference>
<feature type="transmembrane region" description="Helical" evidence="8">
    <location>
        <begin position="324"/>
        <end position="345"/>
    </location>
</feature>
<keyword evidence="3" id="KW-1003">Cell membrane</keyword>
<dbReference type="GO" id="GO:0005886">
    <property type="term" value="C:plasma membrane"/>
    <property type="evidence" value="ECO:0007669"/>
    <property type="project" value="UniProtKB-SubCell"/>
</dbReference>
<evidence type="ECO:0000256" key="8">
    <source>
        <dbReference type="SAM" id="Phobius"/>
    </source>
</evidence>
<dbReference type="InterPro" id="IPR052923">
    <property type="entry name" value="UPF0718"/>
</dbReference>
<accession>A0A1C1A7Q0</accession>
<evidence type="ECO:0000256" key="1">
    <source>
        <dbReference type="ARBA" id="ARBA00004651"/>
    </source>
</evidence>
<evidence type="ECO:0000256" key="3">
    <source>
        <dbReference type="ARBA" id="ARBA00022475"/>
    </source>
</evidence>
<feature type="transmembrane region" description="Helical" evidence="8">
    <location>
        <begin position="46"/>
        <end position="68"/>
    </location>
</feature>
<feature type="transmembrane region" description="Helical" evidence="8">
    <location>
        <begin position="88"/>
        <end position="109"/>
    </location>
</feature>